<name>A0AB33KWM4_9FLAO</name>
<dbReference type="AlphaFoldDB" id="A0AB33KWM4"/>
<protein>
    <submittedName>
        <fullName evidence="2">Uncharacterized protein</fullName>
    </submittedName>
</protein>
<evidence type="ECO:0000313" key="2">
    <source>
        <dbReference type="EMBL" id="BFP67949.1"/>
    </source>
</evidence>
<proteinExistence type="predicted"/>
<reference evidence="2" key="1">
    <citation type="submission" date="2024-08" db="EMBL/GenBank/DDBJ databases">
        <title>Whole genome sequence of Tenacibaculum sp. strain pbs-1 associated with black-spot shell disease in Akoya pearl oysters.</title>
        <authorList>
            <person name="Sakatoku A."/>
            <person name="Suzuki T."/>
            <person name="Hatano K."/>
            <person name="Seki M."/>
            <person name="Tanaka D."/>
            <person name="Nakamura S."/>
            <person name="Suzuki N."/>
            <person name="Isshiki T."/>
        </authorList>
    </citation>
    <scope>NUCLEOTIDE SEQUENCE</scope>
    <source>
        <strain evidence="2">Pbs-1</strain>
    </source>
</reference>
<keyword evidence="1" id="KW-0175">Coiled coil</keyword>
<gene>
    <name evidence="2" type="ORF">Pbs1_12920</name>
</gene>
<evidence type="ECO:0000256" key="1">
    <source>
        <dbReference type="SAM" id="Coils"/>
    </source>
</evidence>
<dbReference type="EMBL" id="AP035888">
    <property type="protein sequence ID" value="BFP67949.1"/>
    <property type="molecule type" value="Genomic_DNA"/>
</dbReference>
<organism evidence="2">
    <name type="scientific">Tenacibaculum sp. Pbs-1</name>
    <dbReference type="NCBI Taxonomy" id="3238748"/>
    <lineage>
        <taxon>Bacteria</taxon>
        <taxon>Pseudomonadati</taxon>
        <taxon>Bacteroidota</taxon>
        <taxon>Flavobacteriia</taxon>
        <taxon>Flavobacteriales</taxon>
        <taxon>Flavobacteriaceae</taxon>
        <taxon>Tenacibaculum</taxon>
    </lineage>
</organism>
<sequence>MATKRTFSEAETLEQYRVALENVTTQTEIATIMAEFGYDETTLTEGKNLLAKTREAFDFNKKEDDETSEAYNDFATQKENLAKTYSLHRKKAKVIFRKDPTTLSKLALTGSLPTAYIKWLEVVKKFYTVVTNDTDLQTKLLRLKITTEEINNTTQQITNLELARATYLQEKGESQDATKAKDKAFSEIDDWMSEFYAVAKIALEDNPQLLESIGKFVRS</sequence>
<feature type="coiled-coil region" evidence="1">
    <location>
        <begin position="143"/>
        <end position="170"/>
    </location>
</feature>
<accession>A0AB33KWM4</accession>